<dbReference type="InterPro" id="IPR003660">
    <property type="entry name" value="HAMP_dom"/>
</dbReference>
<dbReference type="PROSITE" id="PS50850">
    <property type="entry name" value="MFS"/>
    <property type="match status" value="1"/>
</dbReference>
<evidence type="ECO:0000256" key="6">
    <source>
        <dbReference type="SAM" id="Phobius"/>
    </source>
</evidence>
<dbReference type="GO" id="GO:0005886">
    <property type="term" value="C:plasma membrane"/>
    <property type="evidence" value="ECO:0007669"/>
    <property type="project" value="UniProtKB-SubCell"/>
</dbReference>
<evidence type="ECO:0000256" key="2">
    <source>
        <dbReference type="ARBA" id="ARBA00022475"/>
    </source>
</evidence>
<dbReference type="InterPro" id="IPR036259">
    <property type="entry name" value="MFS_trans_sf"/>
</dbReference>
<feature type="transmembrane region" description="Helical" evidence="6">
    <location>
        <begin position="689"/>
        <end position="709"/>
    </location>
</feature>
<dbReference type="Pfam" id="PF00672">
    <property type="entry name" value="HAMP"/>
    <property type="match status" value="1"/>
</dbReference>
<feature type="domain" description="HAMP" evidence="8">
    <location>
        <begin position="220"/>
        <end position="273"/>
    </location>
</feature>
<keyword evidence="5 6" id="KW-0472">Membrane</keyword>
<evidence type="ECO:0000256" key="4">
    <source>
        <dbReference type="ARBA" id="ARBA00022989"/>
    </source>
</evidence>
<reference evidence="9 10" key="1">
    <citation type="submission" date="2017-04" db="EMBL/GenBank/DDBJ databases">
        <authorList>
            <person name="Afonso C.L."/>
            <person name="Miller P.J."/>
            <person name="Scott M.A."/>
            <person name="Spackman E."/>
            <person name="Goraichik I."/>
            <person name="Dimitrov K.M."/>
            <person name="Suarez D.L."/>
            <person name="Swayne D.E."/>
        </authorList>
    </citation>
    <scope>NUCLEOTIDE SEQUENCE [LARGE SCALE GENOMIC DNA]</scope>
    <source>
        <strain evidence="9 10">USBA 355</strain>
    </source>
</reference>
<keyword evidence="3 6" id="KW-0812">Transmembrane</keyword>
<feature type="transmembrane region" description="Helical" evidence="6">
    <location>
        <begin position="594"/>
        <end position="615"/>
    </location>
</feature>
<proteinExistence type="predicted"/>
<dbReference type="Proteomes" id="UP000192917">
    <property type="component" value="Unassembled WGS sequence"/>
</dbReference>
<sequence length="725" mass="77623">MDQPVEKARDSAPSRPDGLEAQEHALIDDRIWRRVINALLATAVLVLLASALWVSQQAWQTLDRVLVPEFDRDAELVARTVASEIERADSLGIPFEQMRGMTPFLADYLKRHSAIVYIAVTGPDGSVAYSAGRHLDQLESAAKEGELAALDAPSKIVNLPSVRNASYPLLRGGKAFARLQVGMDRAYAERQIADIRWDVLIVLIVSLLITFELLIFVVDRNVLTPLRLIERTVREAAAGDWTVRPYSRARRDEIGRVMGALDALSHRIGRAYNRIDHGMAGLTRIPEPLALRLEALRRSVRLGFADETAGTIPSRVDARLPLFIFVFAEELSRSFLPLYAEKLYLPMHQLLPFLGGELLPEDVVVGLPIVVFMAFVALATPFGGTWVARYGARRVFLAGAVPAVIGYAGTAGAFTVYDLLVWRCLSAIGYAVVTIAAQGYLAATAEPGQRARSMAVFVGAITTAVICGSSIGAVLADRLGYRATFLVSTLLVLVAALVAASYMHEPRRGAGPARARLAEVVRALGNPRFAGLILLAAIPAKIALTGFLFYLTPLFLHSLDVSQPAIGRTIMLYGVFMLVGTQIGAWLGDRGGRYAMLVALGGLMTGGALIAVTSVDPRAGIAVAVGVFGLAQGIASAPMLALLPILCPEEARTYGETSLVSLLRLSERVGSVIGPLLAATLIATSGYNATIAVIGGLSAVTALLFYPLAMRIGPAKPDATRDSTA</sequence>
<feature type="transmembrane region" description="Helical" evidence="6">
    <location>
        <begin position="481"/>
        <end position="502"/>
    </location>
</feature>
<evidence type="ECO:0000259" key="7">
    <source>
        <dbReference type="PROSITE" id="PS50850"/>
    </source>
</evidence>
<dbReference type="GO" id="GO:0007165">
    <property type="term" value="P:signal transduction"/>
    <property type="evidence" value="ECO:0007669"/>
    <property type="project" value="InterPro"/>
</dbReference>
<dbReference type="AlphaFoldDB" id="A0A1Y6CQ91"/>
<dbReference type="SUPFAM" id="SSF158472">
    <property type="entry name" value="HAMP domain-like"/>
    <property type="match status" value="1"/>
</dbReference>
<feature type="transmembrane region" description="Helical" evidence="6">
    <location>
        <begin position="395"/>
        <end position="414"/>
    </location>
</feature>
<dbReference type="Gene3D" id="1.20.1250.20">
    <property type="entry name" value="MFS general substrate transporter like domains"/>
    <property type="match status" value="1"/>
</dbReference>
<dbReference type="RefSeq" id="WP_085126634.1">
    <property type="nucleotide sequence ID" value="NZ_FWZX01000043.1"/>
</dbReference>
<feature type="transmembrane region" description="Helical" evidence="6">
    <location>
        <begin position="455"/>
        <end position="475"/>
    </location>
</feature>
<feature type="transmembrane region" description="Helical" evidence="6">
    <location>
        <begin position="199"/>
        <end position="218"/>
    </location>
</feature>
<feature type="transmembrane region" description="Helical" evidence="6">
    <location>
        <begin position="621"/>
        <end position="645"/>
    </location>
</feature>
<feature type="domain" description="Major facilitator superfamily (MFS) profile" evidence="7">
    <location>
        <begin position="318"/>
        <end position="713"/>
    </location>
</feature>
<dbReference type="SUPFAM" id="SSF103473">
    <property type="entry name" value="MFS general substrate transporter"/>
    <property type="match status" value="1"/>
</dbReference>
<dbReference type="CDD" id="cd06225">
    <property type="entry name" value="HAMP"/>
    <property type="match status" value="1"/>
</dbReference>
<name>A0A1Y6CQ91_9PROT</name>
<dbReference type="Pfam" id="PF07690">
    <property type="entry name" value="MFS_1"/>
    <property type="match status" value="1"/>
</dbReference>
<feature type="transmembrane region" description="Helical" evidence="6">
    <location>
        <begin position="529"/>
        <end position="550"/>
    </location>
</feature>
<organism evidence="9 10">
    <name type="scientific">Tistlia consotensis USBA 355</name>
    <dbReference type="NCBI Taxonomy" id="560819"/>
    <lineage>
        <taxon>Bacteria</taxon>
        <taxon>Pseudomonadati</taxon>
        <taxon>Pseudomonadota</taxon>
        <taxon>Alphaproteobacteria</taxon>
        <taxon>Rhodospirillales</taxon>
        <taxon>Rhodovibrionaceae</taxon>
        <taxon>Tistlia</taxon>
    </lineage>
</organism>
<evidence type="ECO:0000256" key="5">
    <source>
        <dbReference type="ARBA" id="ARBA00023136"/>
    </source>
</evidence>
<accession>A0A1Y6CQ91</accession>
<dbReference type="Gene3D" id="6.10.340.10">
    <property type="match status" value="1"/>
</dbReference>
<dbReference type="SMART" id="SM00304">
    <property type="entry name" value="HAMP"/>
    <property type="match status" value="1"/>
</dbReference>
<dbReference type="STRING" id="560819.SAMN05428998_14316"/>
<dbReference type="GO" id="GO:0022857">
    <property type="term" value="F:transmembrane transporter activity"/>
    <property type="evidence" value="ECO:0007669"/>
    <property type="project" value="InterPro"/>
</dbReference>
<keyword evidence="2" id="KW-1003">Cell membrane</keyword>
<dbReference type="PANTHER" id="PTHR43124">
    <property type="entry name" value="PURINE EFFLUX PUMP PBUE"/>
    <property type="match status" value="1"/>
</dbReference>
<evidence type="ECO:0000256" key="1">
    <source>
        <dbReference type="ARBA" id="ARBA00004651"/>
    </source>
</evidence>
<keyword evidence="4 6" id="KW-1133">Transmembrane helix</keyword>
<dbReference type="InterPro" id="IPR011701">
    <property type="entry name" value="MFS"/>
</dbReference>
<dbReference type="PANTHER" id="PTHR43124:SF3">
    <property type="entry name" value="CHLORAMPHENICOL EFFLUX PUMP RV0191"/>
    <property type="match status" value="1"/>
</dbReference>
<comment type="subcellular location">
    <subcellularLocation>
        <location evidence="1">Cell membrane</location>
        <topology evidence="1">Multi-pass membrane protein</topology>
    </subcellularLocation>
</comment>
<feature type="transmembrane region" description="Helical" evidence="6">
    <location>
        <begin position="363"/>
        <end position="388"/>
    </location>
</feature>
<feature type="transmembrane region" description="Helical" evidence="6">
    <location>
        <begin position="420"/>
        <end position="443"/>
    </location>
</feature>
<dbReference type="InterPro" id="IPR050189">
    <property type="entry name" value="MFS_Efflux_Transporters"/>
</dbReference>
<dbReference type="InterPro" id="IPR020846">
    <property type="entry name" value="MFS_dom"/>
</dbReference>
<evidence type="ECO:0000313" key="10">
    <source>
        <dbReference type="Proteomes" id="UP000192917"/>
    </source>
</evidence>
<dbReference type="PROSITE" id="PS50885">
    <property type="entry name" value="HAMP"/>
    <property type="match status" value="1"/>
</dbReference>
<evidence type="ECO:0000259" key="8">
    <source>
        <dbReference type="PROSITE" id="PS50885"/>
    </source>
</evidence>
<evidence type="ECO:0000313" key="9">
    <source>
        <dbReference type="EMBL" id="SMF81260.1"/>
    </source>
</evidence>
<evidence type="ECO:0000256" key="3">
    <source>
        <dbReference type="ARBA" id="ARBA00022692"/>
    </source>
</evidence>
<gene>
    <name evidence="9" type="ORF">SAMN05428998_14316</name>
</gene>
<feature type="transmembrane region" description="Helical" evidence="6">
    <location>
        <begin position="570"/>
        <end position="587"/>
    </location>
</feature>
<protein>
    <submittedName>
        <fullName evidence="9">Predicted arabinose efflux permease, MFS family</fullName>
    </submittedName>
</protein>
<keyword evidence="10" id="KW-1185">Reference proteome</keyword>
<dbReference type="EMBL" id="FWZX01000043">
    <property type="protein sequence ID" value="SMF81260.1"/>
    <property type="molecule type" value="Genomic_DNA"/>
</dbReference>
<feature type="transmembrane region" description="Helical" evidence="6">
    <location>
        <begin position="35"/>
        <end position="54"/>
    </location>
</feature>